<keyword evidence="5" id="KW-0653">Protein transport</keyword>
<keyword evidence="5" id="KW-0813">Transport</keyword>
<proteinExistence type="inferred from homology"/>
<comment type="similarity">
    <text evidence="5">Belongs to the BCAP29/BCAP31 family.</text>
</comment>
<comment type="subcellular location">
    <subcellularLocation>
        <location evidence="5">Endoplasmic reticulum membrane</location>
        <topology evidence="5">Multi-pass membrane protein</topology>
    </subcellularLocation>
    <subcellularLocation>
        <location evidence="1">Membrane</location>
        <topology evidence="1">Multi-pass membrane protein</topology>
    </subcellularLocation>
</comment>
<organism evidence="8 9">
    <name type="scientific">Rhynchophorus ferrugineus</name>
    <name type="common">Red palm weevil</name>
    <name type="synonym">Curculio ferrugineus</name>
    <dbReference type="NCBI Taxonomy" id="354439"/>
    <lineage>
        <taxon>Eukaryota</taxon>
        <taxon>Metazoa</taxon>
        <taxon>Ecdysozoa</taxon>
        <taxon>Arthropoda</taxon>
        <taxon>Hexapoda</taxon>
        <taxon>Insecta</taxon>
        <taxon>Pterygota</taxon>
        <taxon>Neoptera</taxon>
        <taxon>Endopterygota</taxon>
        <taxon>Coleoptera</taxon>
        <taxon>Polyphaga</taxon>
        <taxon>Cucujiformia</taxon>
        <taxon>Curculionidae</taxon>
        <taxon>Dryophthorinae</taxon>
        <taxon>Rhynchophorus</taxon>
    </lineage>
</organism>
<evidence type="ECO:0000256" key="2">
    <source>
        <dbReference type="ARBA" id="ARBA00022692"/>
    </source>
</evidence>
<evidence type="ECO:0000256" key="6">
    <source>
        <dbReference type="SAM" id="Coils"/>
    </source>
</evidence>
<dbReference type="PANTHER" id="PTHR12701">
    <property type="entry name" value="BCR-ASSOCIATED PROTEIN, BAP"/>
    <property type="match status" value="1"/>
</dbReference>
<dbReference type="InterPro" id="IPR040463">
    <property type="entry name" value="BAP29/BAP31_N"/>
</dbReference>
<name>A0A834MLJ0_RHYFE</name>
<keyword evidence="3 5" id="KW-1133">Transmembrane helix</keyword>
<evidence type="ECO:0000259" key="7">
    <source>
        <dbReference type="Pfam" id="PF05529"/>
    </source>
</evidence>
<gene>
    <name evidence="8" type="ORF">GWI33_021817</name>
</gene>
<dbReference type="OrthoDB" id="435607at2759"/>
<dbReference type="GO" id="GO:0006886">
    <property type="term" value="P:intracellular protein transport"/>
    <property type="evidence" value="ECO:0007669"/>
    <property type="project" value="UniProtKB-UniRule"/>
</dbReference>
<feature type="transmembrane region" description="Helical" evidence="5">
    <location>
        <begin position="102"/>
        <end position="119"/>
    </location>
</feature>
<comment type="caution">
    <text evidence="8">The sequence shown here is derived from an EMBL/GenBank/DDBJ whole genome shotgun (WGS) entry which is preliminary data.</text>
</comment>
<accession>A0A834MLJ0</accession>
<feature type="transmembrane region" description="Helical" evidence="5">
    <location>
        <begin position="6"/>
        <end position="27"/>
    </location>
</feature>
<evidence type="ECO:0000256" key="3">
    <source>
        <dbReference type="ARBA" id="ARBA00022989"/>
    </source>
</evidence>
<sequence>MSVQWTLIAGFLYAEVAIVLLLVLPVASPRRWNAIFNSKFLQAIKRQTGLYSTILFGTLVLFLLDALREMRKYSNISEEHEHAHLDKQMQENMRLFRAQRNFYISGFALFLALVIRRLVILISNQAKLLAQAEASLKQAESATQAARSLLTKSNEDKENQENDTSEIHEKVVAQLKSEVLELEANLQKEIKEKSTVEAKLDQLAKEYDRLSLENIKLQKKITISSGDKKDE</sequence>
<dbReference type="GO" id="GO:0005789">
    <property type="term" value="C:endoplasmic reticulum membrane"/>
    <property type="evidence" value="ECO:0007669"/>
    <property type="project" value="UniProtKB-SubCell"/>
</dbReference>
<keyword evidence="2 5" id="KW-0812">Transmembrane</keyword>
<keyword evidence="5" id="KW-0256">Endoplasmic reticulum</keyword>
<protein>
    <recommendedName>
        <fullName evidence="5">Endoplasmic reticulum transmembrane protein</fullName>
    </recommendedName>
</protein>
<dbReference type="EMBL" id="JAACXV010000073">
    <property type="protein sequence ID" value="KAF7284625.1"/>
    <property type="molecule type" value="Genomic_DNA"/>
</dbReference>
<dbReference type="GO" id="GO:0006888">
    <property type="term" value="P:endoplasmic reticulum to Golgi vesicle-mediated transport"/>
    <property type="evidence" value="ECO:0007669"/>
    <property type="project" value="UniProtKB-UniRule"/>
</dbReference>
<evidence type="ECO:0000256" key="5">
    <source>
        <dbReference type="RuleBase" id="RU367026"/>
    </source>
</evidence>
<feature type="domain" description="BAP29/BAP31 transmembrane" evidence="7">
    <location>
        <begin position="1"/>
        <end position="134"/>
    </location>
</feature>
<keyword evidence="4 5" id="KW-0472">Membrane</keyword>
<evidence type="ECO:0000256" key="1">
    <source>
        <dbReference type="ARBA" id="ARBA00004141"/>
    </source>
</evidence>
<evidence type="ECO:0000256" key="4">
    <source>
        <dbReference type="ARBA" id="ARBA00023136"/>
    </source>
</evidence>
<dbReference type="GO" id="GO:0070973">
    <property type="term" value="P:protein localization to endoplasmic reticulum exit site"/>
    <property type="evidence" value="ECO:0007669"/>
    <property type="project" value="UniProtKB-UniRule"/>
</dbReference>
<keyword evidence="5" id="KW-0931">ER-Golgi transport</keyword>
<dbReference type="PANTHER" id="PTHR12701:SF20">
    <property type="entry name" value="ENDOPLASMIC RETICULUM TRANSMEMBRANE PROTEIN"/>
    <property type="match status" value="1"/>
</dbReference>
<evidence type="ECO:0000313" key="9">
    <source>
        <dbReference type="Proteomes" id="UP000625711"/>
    </source>
</evidence>
<dbReference type="Proteomes" id="UP000625711">
    <property type="component" value="Unassembled WGS sequence"/>
</dbReference>
<dbReference type="AlphaFoldDB" id="A0A834MLJ0"/>
<keyword evidence="6" id="KW-0175">Coiled coil</keyword>
<feature type="transmembrane region" description="Helical" evidence="5">
    <location>
        <begin position="48"/>
        <end position="67"/>
    </location>
</feature>
<keyword evidence="9" id="KW-1185">Reference proteome</keyword>
<reference evidence="8" key="1">
    <citation type="submission" date="2020-08" db="EMBL/GenBank/DDBJ databases">
        <title>Genome sequencing and assembly of the red palm weevil Rhynchophorus ferrugineus.</title>
        <authorList>
            <person name="Dias G.B."/>
            <person name="Bergman C.M."/>
            <person name="Manee M."/>
        </authorList>
    </citation>
    <scope>NUCLEOTIDE SEQUENCE</scope>
    <source>
        <strain evidence="8">AA-2017</strain>
        <tissue evidence="8">Whole larva</tissue>
    </source>
</reference>
<dbReference type="Pfam" id="PF05529">
    <property type="entry name" value="Bap31"/>
    <property type="match status" value="1"/>
</dbReference>
<dbReference type="InterPro" id="IPR008417">
    <property type="entry name" value="BAP29/BAP31"/>
</dbReference>
<comment type="function">
    <text evidence="5">May play a role in anterograde transport of membrane proteins from the endoplasmic reticulum to the Golgi.</text>
</comment>
<evidence type="ECO:0000313" key="8">
    <source>
        <dbReference type="EMBL" id="KAF7284625.1"/>
    </source>
</evidence>
<feature type="coiled-coil region" evidence="6">
    <location>
        <begin position="122"/>
        <end position="220"/>
    </location>
</feature>